<dbReference type="PROSITE" id="PS51740">
    <property type="entry name" value="SPOVT_ABRB"/>
    <property type="match status" value="2"/>
</dbReference>
<comment type="similarity">
    <text evidence="7">Belongs to the MraZ family.</text>
</comment>
<comment type="subunit">
    <text evidence="7">Forms oligomers.</text>
</comment>
<proteinExistence type="inferred from homology"/>
<accession>A0A8I0DTY1</accession>
<dbReference type="EMBL" id="JACOOX010000004">
    <property type="protein sequence ID" value="MBC5662889.1"/>
    <property type="molecule type" value="Genomic_DNA"/>
</dbReference>
<dbReference type="PANTHER" id="PTHR34701:SF1">
    <property type="entry name" value="TRANSCRIPTIONAL REGULATOR MRAZ"/>
    <property type="match status" value="1"/>
</dbReference>
<evidence type="ECO:0000256" key="4">
    <source>
        <dbReference type="ARBA" id="ARBA00023015"/>
    </source>
</evidence>
<dbReference type="Proteomes" id="UP000615234">
    <property type="component" value="Unassembled WGS sequence"/>
</dbReference>
<dbReference type="FunFam" id="3.40.1550.20:FF:000002">
    <property type="entry name" value="Transcriptional regulator MraZ"/>
    <property type="match status" value="1"/>
</dbReference>
<evidence type="ECO:0000256" key="6">
    <source>
        <dbReference type="ARBA" id="ARBA00023163"/>
    </source>
</evidence>
<dbReference type="InterPro" id="IPR037914">
    <property type="entry name" value="SpoVT-AbrB_sf"/>
</dbReference>
<keyword evidence="10" id="KW-1185">Reference proteome</keyword>
<dbReference type="GO" id="GO:0003700">
    <property type="term" value="F:DNA-binding transcription factor activity"/>
    <property type="evidence" value="ECO:0007669"/>
    <property type="project" value="UniProtKB-UniRule"/>
</dbReference>
<comment type="caution">
    <text evidence="9">The sequence shown here is derived from an EMBL/GenBank/DDBJ whole genome shotgun (WGS) entry which is preliminary data.</text>
</comment>
<dbReference type="InterPro" id="IPR007159">
    <property type="entry name" value="SpoVT-AbrB_dom"/>
</dbReference>
<dbReference type="HAMAP" id="MF_01008">
    <property type="entry name" value="MraZ"/>
    <property type="match status" value="1"/>
</dbReference>
<dbReference type="SUPFAM" id="SSF89447">
    <property type="entry name" value="AbrB/MazE/MraZ-like"/>
    <property type="match status" value="1"/>
</dbReference>
<dbReference type="Gene3D" id="3.40.1550.20">
    <property type="entry name" value="Transcriptional regulator MraZ domain"/>
    <property type="match status" value="1"/>
</dbReference>
<evidence type="ECO:0000256" key="3">
    <source>
        <dbReference type="ARBA" id="ARBA00022737"/>
    </source>
</evidence>
<evidence type="ECO:0000256" key="5">
    <source>
        <dbReference type="ARBA" id="ARBA00023125"/>
    </source>
</evidence>
<dbReference type="InterPro" id="IPR035642">
    <property type="entry name" value="MraZ_N"/>
</dbReference>
<dbReference type="GO" id="GO:0000976">
    <property type="term" value="F:transcription cis-regulatory region binding"/>
    <property type="evidence" value="ECO:0007669"/>
    <property type="project" value="TreeGrafter"/>
</dbReference>
<keyword evidence="6 7" id="KW-0804">Transcription</keyword>
<evidence type="ECO:0000313" key="10">
    <source>
        <dbReference type="Proteomes" id="UP000615234"/>
    </source>
</evidence>
<dbReference type="InterPro" id="IPR038619">
    <property type="entry name" value="MraZ_sf"/>
</dbReference>
<dbReference type="NCBIfam" id="TIGR00242">
    <property type="entry name" value="division/cell wall cluster transcriptional repressor MraZ"/>
    <property type="match status" value="1"/>
</dbReference>
<protein>
    <recommendedName>
        <fullName evidence="1 7">Transcriptional regulator MraZ</fullName>
    </recommendedName>
</protein>
<dbReference type="AlphaFoldDB" id="A0A8I0DTY1"/>
<dbReference type="GO" id="GO:0005737">
    <property type="term" value="C:cytoplasm"/>
    <property type="evidence" value="ECO:0007669"/>
    <property type="project" value="UniProtKB-UniRule"/>
</dbReference>
<keyword evidence="3" id="KW-0677">Repeat</keyword>
<organism evidence="9 10">
    <name type="scientific">Coprococcus hominis</name>
    <name type="common">ex Liu et al. 2022</name>
    <dbReference type="NCBI Taxonomy" id="2763039"/>
    <lineage>
        <taxon>Bacteria</taxon>
        <taxon>Bacillati</taxon>
        <taxon>Bacillota</taxon>
        <taxon>Clostridia</taxon>
        <taxon>Lachnospirales</taxon>
        <taxon>Lachnospiraceae</taxon>
        <taxon>Coprococcus</taxon>
    </lineage>
</organism>
<dbReference type="PANTHER" id="PTHR34701">
    <property type="entry name" value="TRANSCRIPTIONAL REGULATOR MRAZ"/>
    <property type="match status" value="1"/>
</dbReference>
<dbReference type="InterPro" id="IPR003444">
    <property type="entry name" value="MraZ"/>
</dbReference>
<reference evidence="9 10" key="1">
    <citation type="submission" date="2020-08" db="EMBL/GenBank/DDBJ databases">
        <title>Genome public.</title>
        <authorList>
            <person name="Liu C."/>
            <person name="Sun Q."/>
        </authorList>
    </citation>
    <scope>NUCLEOTIDE SEQUENCE [LARGE SCALE GENOMIC DNA]</scope>
    <source>
        <strain evidence="9 10">NSJ-10</strain>
    </source>
</reference>
<dbReference type="GO" id="GO:2000143">
    <property type="term" value="P:negative regulation of DNA-templated transcription initiation"/>
    <property type="evidence" value="ECO:0007669"/>
    <property type="project" value="TreeGrafter"/>
</dbReference>
<name>A0A8I0DTY1_9FIRM</name>
<feature type="domain" description="SpoVT-AbrB" evidence="8">
    <location>
        <begin position="79"/>
        <end position="122"/>
    </location>
</feature>
<feature type="domain" description="SpoVT-AbrB" evidence="8">
    <location>
        <begin position="8"/>
        <end position="50"/>
    </location>
</feature>
<keyword evidence="5 7" id="KW-0238">DNA-binding</keyword>
<evidence type="ECO:0000259" key="8">
    <source>
        <dbReference type="PROSITE" id="PS51740"/>
    </source>
</evidence>
<keyword evidence="4 7" id="KW-0805">Transcription regulation</keyword>
<comment type="subcellular location">
    <subcellularLocation>
        <location evidence="7">Cytoplasm</location>
        <location evidence="7">Nucleoid</location>
    </subcellularLocation>
</comment>
<sequence length="148" mass="17186">MSKCLTGEYEHRLDTKGRLIMPSKLREELGCTFMITKGLDNCLYVYPNDEWQQFADKLNQLPMTNKSARQFKRFFNSGAVKCETDAQGRVIIPQTLRTFANIEKDVVIIGNGEKAEIWNKEAWDEINNEESLNMDEIADKLDELDFRI</sequence>
<evidence type="ECO:0000313" key="9">
    <source>
        <dbReference type="EMBL" id="MBC5662889.1"/>
    </source>
</evidence>
<gene>
    <name evidence="7 9" type="primary">mraZ</name>
    <name evidence="9" type="ORF">H8S09_08285</name>
</gene>
<dbReference type="InterPro" id="IPR035644">
    <property type="entry name" value="MraZ_C"/>
</dbReference>
<evidence type="ECO:0000256" key="2">
    <source>
        <dbReference type="ARBA" id="ARBA00022490"/>
    </source>
</evidence>
<dbReference type="Pfam" id="PF02381">
    <property type="entry name" value="MraZ"/>
    <property type="match status" value="2"/>
</dbReference>
<dbReference type="CDD" id="cd16320">
    <property type="entry name" value="MraZ_N"/>
    <property type="match status" value="1"/>
</dbReference>
<evidence type="ECO:0000256" key="7">
    <source>
        <dbReference type="HAMAP-Rule" id="MF_01008"/>
    </source>
</evidence>
<dbReference type="RefSeq" id="WP_021944496.1">
    <property type="nucleotide sequence ID" value="NZ_JACOOX010000004.1"/>
</dbReference>
<evidence type="ECO:0000256" key="1">
    <source>
        <dbReference type="ARBA" id="ARBA00013860"/>
    </source>
</evidence>
<dbReference type="InterPro" id="IPR020603">
    <property type="entry name" value="MraZ_dom"/>
</dbReference>
<keyword evidence="2 7" id="KW-0963">Cytoplasm</keyword>
<dbReference type="GO" id="GO:0009295">
    <property type="term" value="C:nucleoid"/>
    <property type="evidence" value="ECO:0007669"/>
    <property type="project" value="UniProtKB-SubCell"/>
</dbReference>
<dbReference type="CDD" id="cd16321">
    <property type="entry name" value="MraZ_C"/>
    <property type="match status" value="1"/>
</dbReference>